<dbReference type="RefSeq" id="WP_029330057.1">
    <property type="nucleotide sequence ID" value="NZ_CP030103.1"/>
</dbReference>
<organism evidence="1 2">
    <name type="scientific">Metamycoplasma cloacale</name>
    <dbReference type="NCBI Taxonomy" id="92401"/>
    <lineage>
        <taxon>Bacteria</taxon>
        <taxon>Bacillati</taxon>
        <taxon>Mycoplasmatota</taxon>
        <taxon>Mycoplasmoidales</taxon>
        <taxon>Metamycoplasmataceae</taxon>
        <taxon>Metamycoplasma</taxon>
    </lineage>
</organism>
<name>A0A2Z4LLR4_9BACT</name>
<dbReference type="KEGG" id="mclo:DK849_00835"/>
<evidence type="ECO:0000313" key="2">
    <source>
        <dbReference type="Proteomes" id="UP000249865"/>
    </source>
</evidence>
<evidence type="ECO:0000313" key="1">
    <source>
        <dbReference type="EMBL" id="AWX42630.1"/>
    </source>
</evidence>
<accession>A0A2Z4LLR4</accession>
<proteinExistence type="predicted"/>
<reference evidence="2" key="1">
    <citation type="submission" date="2018-06" db="EMBL/GenBank/DDBJ databases">
        <title>Complete genome sequences of Mycoplasma anatis, M. anseris and M. cloacale type strains.</title>
        <authorList>
            <person name="Grozner D."/>
            <person name="Forro B."/>
            <person name="Sulyok K.M."/>
            <person name="Marton S."/>
            <person name="Kreizinger Z."/>
            <person name="Banyai K."/>
            <person name="Gyuranecz M."/>
        </authorList>
    </citation>
    <scope>NUCLEOTIDE SEQUENCE [LARGE SCALE GENOMIC DNA]</scope>
    <source>
        <strain evidence="2">NCTC 10199</strain>
    </source>
</reference>
<dbReference type="Pfam" id="PF04200">
    <property type="entry name" value="Lipoprotein_17"/>
    <property type="match status" value="2"/>
</dbReference>
<keyword evidence="2" id="KW-1185">Reference proteome</keyword>
<dbReference type="EMBL" id="CP030103">
    <property type="protein sequence ID" value="AWX42630.1"/>
    <property type="molecule type" value="Genomic_DNA"/>
</dbReference>
<protein>
    <submittedName>
        <fullName evidence="1">Uncharacterized protein</fullName>
    </submittedName>
</protein>
<gene>
    <name evidence="1" type="ORF">DK849_00835</name>
</gene>
<dbReference type="AlphaFoldDB" id="A0A2Z4LLR4"/>
<dbReference type="PROSITE" id="PS51257">
    <property type="entry name" value="PROKAR_LIPOPROTEIN"/>
    <property type="match status" value="1"/>
</dbReference>
<dbReference type="InterPro" id="IPR007326">
    <property type="entry name" value="Lipoprotein-assoc_dom"/>
</dbReference>
<sequence length="929" mass="102343">MKLKKFLLGFVSLATLATTPIAAISCGNKLSQEELTKSVNSVVVSLTKTDATVEEILNNNSLVSLTTKDTKVNIVKDSITKKDEQSVNVTYHVVDKNYKDNVSKTVTVVLQAQPVTPPTPETPEVTRLTADELTTLLNSATVVLTNSESNADDVVANHGLLTLTVDTTKVNGAITAVEKADDTHVNVSIQLTDKNFANNQSSVRIVSIETAAPLVRLTAEQLKEQLDAITISISGENSTYEDINANHNLVLATGHNASIVKFAIESISKESDTEVNITYKVIDKADETNISETKTVSQTVYSSFKKEVDKKVETLTVDSTSENYQLASDLQLSEVIVKDGENALSAMYEIKNMAFINETATEEELNGGYREVKFVISREGVDSKEVTKSVELFPTDTNVILAQKEKLKNNGYVLINTYNVEAKLKELSDGDLLSFDFKTGTLFTGKWNTPEKLDIFKLKEGLSLSSDTNLWSEFDETFAKSAARNKVLLNKLDNNQYKITFYLGKFSYVKTEQRIDLEPVELTFSLALPSKDVLDAKAAEIEKSFEYTDKANVYSNDAVEDNIVKPEINIEGAKININNFAKDASNNSISFNYTISYTDSAGTTVYSDSKHVTINGFKETELGTILNTLTVDYSSKNQSPSATSDTNNITIQKDGSEYIPEEGITLTKEIVAEKANDVDGTITVKITLTKDEMPISKEYIITGFTTSSLNLEDLITKISVELINVENKSETLASTITEANLNVTEPSGNLSKVVVSHQLTATDELGKLVVKTTITKDEQTQSKETTFDGFKIHKSDATLLNEMREKAKTNTLLNVTSWSALLEEVAKRKGYKPNGGLYIQNGTFKVGVKSADAKSSDIVLDIIFQDEAMNNEPRYKQLLLNNMLYSGTQANRKALNPKKTDEGWKIDFIIPFSDEDKGDTYTIIVPNQA</sequence>
<dbReference type="OrthoDB" id="401457at2"/>
<dbReference type="Proteomes" id="UP000249865">
    <property type="component" value="Chromosome"/>
</dbReference>